<evidence type="ECO:0000313" key="1">
    <source>
        <dbReference type="EMBL" id="KAH7515338.1"/>
    </source>
</evidence>
<organism evidence="1 2">
    <name type="scientific">Ziziphus jujuba var. spinosa</name>
    <dbReference type="NCBI Taxonomy" id="714518"/>
    <lineage>
        <taxon>Eukaryota</taxon>
        <taxon>Viridiplantae</taxon>
        <taxon>Streptophyta</taxon>
        <taxon>Embryophyta</taxon>
        <taxon>Tracheophyta</taxon>
        <taxon>Spermatophyta</taxon>
        <taxon>Magnoliopsida</taxon>
        <taxon>eudicotyledons</taxon>
        <taxon>Gunneridae</taxon>
        <taxon>Pentapetalae</taxon>
        <taxon>rosids</taxon>
        <taxon>fabids</taxon>
        <taxon>Rosales</taxon>
        <taxon>Rhamnaceae</taxon>
        <taxon>Paliureae</taxon>
        <taxon>Ziziphus</taxon>
    </lineage>
</organism>
<proteinExistence type="predicted"/>
<name>A0A978UKI6_ZIZJJ</name>
<protein>
    <submittedName>
        <fullName evidence="1">Uncharacterized protein</fullName>
    </submittedName>
</protein>
<dbReference type="EMBL" id="JAEACU010000010">
    <property type="protein sequence ID" value="KAH7515338.1"/>
    <property type="molecule type" value="Genomic_DNA"/>
</dbReference>
<sequence length="95" mass="10792">MSNSHSYDDTNLDLLQTKLKEGCMSAWKEWSSIGVANGEVFTKLKQLRIDECNKLCYVDWPDNLPCLRELVIEGGYGSEVVLESSLPRTPSLRRL</sequence>
<accession>A0A978UKI6</accession>
<comment type="caution">
    <text evidence="1">The sequence shown here is derived from an EMBL/GenBank/DDBJ whole genome shotgun (WGS) entry which is preliminary data.</text>
</comment>
<dbReference type="AlphaFoldDB" id="A0A978UKI6"/>
<dbReference type="Proteomes" id="UP000813462">
    <property type="component" value="Unassembled WGS sequence"/>
</dbReference>
<reference evidence="1" key="1">
    <citation type="journal article" date="2021" name="Front. Plant Sci.">
        <title>Chromosome-Scale Genome Assembly for Chinese Sour Jujube and Insights Into Its Genome Evolution and Domestication Signature.</title>
        <authorList>
            <person name="Shen L.-Y."/>
            <person name="Luo H."/>
            <person name="Wang X.-L."/>
            <person name="Wang X.-M."/>
            <person name="Qiu X.-J."/>
            <person name="Liu H."/>
            <person name="Zhou S.-S."/>
            <person name="Jia K.-H."/>
            <person name="Nie S."/>
            <person name="Bao Y.-T."/>
            <person name="Zhang R.-G."/>
            <person name="Yun Q.-Z."/>
            <person name="Chai Y.-H."/>
            <person name="Lu J.-Y."/>
            <person name="Li Y."/>
            <person name="Zhao S.-W."/>
            <person name="Mao J.-F."/>
            <person name="Jia S.-G."/>
            <person name="Mao Y.-M."/>
        </authorList>
    </citation>
    <scope>NUCLEOTIDE SEQUENCE</scope>
    <source>
        <strain evidence="1">AT0</strain>
        <tissue evidence="1">Leaf</tissue>
    </source>
</reference>
<gene>
    <name evidence="1" type="ORF">FEM48_Zijuj10G0016000</name>
</gene>
<evidence type="ECO:0000313" key="2">
    <source>
        <dbReference type="Proteomes" id="UP000813462"/>
    </source>
</evidence>